<dbReference type="EMBL" id="JACIDK010000004">
    <property type="protein sequence ID" value="MBB3892173.1"/>
    <property type="molecule type" value="Genomic_DNA"/>
</dbReference>
<dbReference type="RefSeq" id="WP_183773985.1">
    <property type="nucleotide sequence ID" value="NZ_JACIDK010000004.1"/>
</dbReference>
<evidence type="ECO:0000256" key="4">
    <source>
        <dbReference type="ARBA" id="ARBA00023136"/>
    </source>
</evidence>
<dbReference type="Proteomes" id="UP000530564">
    <property type="component" value="Unassembled WGS sequence"/>
</dbReference>
<dbReference type="Pfam" id="PF06803">
    <property type="entry name" value="DUF1232"/>
    <property type="match status" value="1"/>
</dbReference>
<protein>
    <submittedName>
        <fullName evidence="7">Uncharacterized membrane protein YkvA (DUF1232 family)</fullName>
    </submittedName>
</protein>
<keyword evidence="2 5" id="KW-0812">Transmembrane</keyword>
<keyword evidence="4 5" id="KW-0472">Membrane</keyword>
<feature type="domain" description="DUF1232" evidence="6">
    <location>
        <begin position="97"/>
        <end position="132"/>
    </location>
</feature>
<evidence type="ECO:0000256" key="2">
    <source>
        <dbReference type="ARBA" id="ARBA00022692"/>
    </source>
</evidence>
<evidence type="ECO:0000259" key="6">
    <source>
        <dbReference type="Pfam" id="PF06803"/>
    </source>
</evidence>
<comment type="subcellular location">
    <subcellularLocation>
        <location evidence="1">Endomembrane system</location>
        <topology evidence="1">Multi-pass membrane protein</topology>
    </subcellularLocation>
</comment>
<evidence type="ECO:0000256" key="5">
    <source>
        <dbReference type="SAM" id="Phobius"/>
    </source>
</evidence>
<evidence type="ECO:0000256" key="1">
    <source>
        <dbReference type="ARBA" id="ARBA00004127"/>
    </source>
</evidence>
<comment type="caution">
    <text evidence="7">The sequence shown here is derived from an EMBL/GenBank/DDBJ whole genome shotgun (WGS) entry which is preliminary data.</text>
</comment>
<reference evidence="7 8" key="1">
    <citation type="submission" date="2020-08" db="EMBL/GenBank/DDBJ databases">
        <title>Genomic Encyclopedia of Type Strains, Phase IV (KMG-IV): sequencing the most valuable type-strain genomes for metagenomic binning, comparative biology and taxonomic classification.</title>
        <authorList>
            <person name="Goeker M."/>
        </authorList>
    </citation>
    <scope>NUCLEOTIDE SEQUENCE [LARGE SCALE GENOMIC DNA]</scope>
    <source>
        <strain evidence="7 8">DSM 21793</strain>
    </source>
</reference>
<sequence>MTFLWHLRGSVALDGGPSNEAALRRVKRLLKKQRKPVTDEGADFVAFDQPLWRDPAHNWALLVFYNQGRFWIAQGAVGRDVVALWLAARDGRTPLAAKLLAGAVAAYALSPIDLIPDFVPVLGYLDDLLIVPAGIALVIRLIPGALMAEFRAQALQRLDRPRSLAAAAIIAAVWIGAAALAGLCAVQAMRG</sequence>
<evidence type="ECO:0000256" key="3">
    <source>
        <dbReference type="ARBA" id="ARBA00022989"/>
    </source>
</evidence>
<gene>
    <name evidence="7" type="ORF">GGQ61_002906</name>
</gene>
<name>A0A840A3C0_9CAUL</name>
<accession>A0A840A3C0</accession>
<feature type="transmembrane region" description="Helical" evidence="5">
    <location>
        <begin position="164"/>
        <end position="189"/>
    </location>
</feature>
<organism evidence="7 8">
    <name type="scientific">Phenylobacterium haematophilum</name>
    <dbReference type="NCBI Taxonomy" id="98513"/>
    <lineage>
        <taxon>Bacteria</taxon>
        <taxon>Pseudomonadati</taxon>
        <taxon>Pseudomonadota</taxon>
        <taxon>Alphaproteobacteria</taxon>
        <taxon>Caulobacterales</taxon>
        <taxon>Caulobacteraceae</taxon>
        <taxon>Phenylobacterium</taxon>
    </lineage>
</organism>
<dbReference type="AlphaFoldDB" id="A0A840A3C0"/>
<evidence type="ECO:0000313" key="8">
    <source>
        <dbReference type="Proteomes" id="UP000530564"/>
    </source>
</evidence>
<dbReference type="InterPro" id="IPR010652">
    <property type="entry name" value="DUF1232"/>
</dbReference>
<evidence type="ECO:0000313" key="7">
    <source>
        <dbReference type="EMBL" id="MBB3892173.1"/>
    </source>
</evidence>
<keyword evidence="3 5" id="KW-1133">Transmembrane helix</keyword>
<proteinExistence type="predicted"/>
<keyword evidence="8" id="KW-1185">Reference proteome</keyword>
<dbReference type="GO" id="GO:0012505">
    <property type="term" value="C:endomembrane system"/>
    <property type="evidence" value="ECO:0007669"/>
    <property type="project" value="UniProtKB-SubCell"/>
</dbReference>